<evidence type="ECO:0000313" key="14">
    <source>
        <dbReference type="EMBL" id="PVD31555.1"/>
    </source>
</evidence>
<dbReference type="Pfam" id="PF05207">
    <property type="entry name" value="Zn_ribbon_CSL"/>
    <property type="match status" value="1"/>
</dbReference>
<dbReference type="GO" id="GO:0005789">
    <property type="term" value="C:endoplasmic reticulum membrane"/>
    <property type="evidence" value="ECO:0007669"/>
    <property type="project" value="UniProtKB-SubCell"/>
</dbReference>
<keyword evidence="7" id="KW-0072">Autophagy</keyword>
<gene>
    <name evidence="14" type="ORF">C0Q70_06969</name>
</gene>
<proteinExistence type="inferred from homology"/>
<dbReference type="PANTHER" id="PTHR45255">
    <property type="entry name" value="DNAJ HOMOLOG SUBFAMILY C MEMBER 24"/>
    <property type="match status" value="1"/>
</dbReference>
<dbReference type="Proteomes" id="UP000245119">
    <property type="component" value="Linkage Group LG4"/>
</dbReference>
<comment type="function">
    <text evidence="8">Plays an important role in regulating the size of autophagosomes during the formation process.</text>
</comment>
<comment type="caution">
    <text evidence="14">The sequence shown here is derived from an EMBL/GenBank/DDBJ whole genome shotgun (WGS) entry which is preliminary data.</text>
</comment>
<keyword evidence="6" id="KW-0408">Iron</keyword>
<dbReference type="Gene3D" id="1.10.287.110">
    <property type="entry name" value="DnaJ domain"/>
    <property type="match status" value="1"/>
</dbReference>
<dbReference type="PROSITE" id="PS51074">
    <property type="entry name" value="DPH_MB"/>
    <property type="match status" value="1"/>
</dbReference>
<dbReference type="PANTHER" id="PTHR45255:SF1">
    <property type="entry name" value="DNAJ HOMOLOG SUBFAMILY C MEMBER 24"/>
    <property type="match status" value="1"/>
</dbReference>
<comment type="similarity">
    <text evidence="2">Belongs to the DPH4 family.</text>
</comment>
<evidence type="ECO:0000256" key="4">
    <source>
        <dbReference type="ARBA" id="ARBA00022723"/>
    </source>
</evidence>
<feature type="domain" description="Thioredoxin" evidence="13">
    <location>
        <begin position="196"/>
        <end position="315"/>
    </location>
</feature>
<evidence type="ECO:0000259" key="13">
    <source>
        <dbReference type="PROSITE" id="PS51352"/>
    </source>
</evidence>
<evidence type="ECO:0000256" key="5">
    <source>
        <dbReference type="ARBA" id="ARBA00022833"/>
    </source>
</evidence>
<dbReference type="InterPro" id="IPR036249">
    <property type="entry name" value="Thioredoxin-like_sf"/>
</dbReference>
<dbReference type="SUPFAM" id="SSF144217">
    <property type="entry name" value="CSL zinc finger"/>
    <property type="match status" value="1"/>
</dbReference>
<dbReference type="Gene3D" id="3.40.30.10">
    <property type="entry name" value="Glutaredoxin"/>
    <property type="match status" value="1"/>
</dbReference>
<feature type="domain" description="J" evidence="11">
    <location>
        <begin position="3"/>
        <end position="66"/>
    </location>
</feature>
<feature type="domain" description="DPH-type MB" evidence="12">
    <location>
        <begin position="77"/>
        <end position="133"/>
    </location>
</feature>
<accession>A0A2T7PDQ5</accession>
<reference evidence="14 15" key="1">
    <citation type="submission" date="2018-04" db="EMBL/GenBank/DDBJ databases">
        <title>The genome of golden apple snail Pomacea canaliculata provides insight into stress tolerance and invasive adaptation.</title>
        <authorList>
            <person name="Liu C."/>
            <person name="Liu B."/>
            <person name="Ren Y."/>
            <person name="Zhang Y."/>
            <person name="Wang H."/>
            <person name="Li S."/>
            <person name="Jiang F."/>
            <person name="Yin L."/>
            <person name="Zhang G."/>
            <person name="Qian W."/>
            <person name="Fan W."/>
        </authorList>
    </citation>
    <scope>NUCLEOTIDE SEQUENCE [LARGE SCALE GENOMIC DNA]</scope>
    <source>
        <strain evidence="14">SZHN2017</strain>
        <tissue evidence="14">Muscle</tissue>
    </source>
</reference>
<evidence type="ECO:0000256" key="6">
    <source>
        <dbReference type="ARBA" id="ARBA00023004"/>
    </source>
</evidence>
<comment type="subcellular location">
    <subcellularLocation>
        <location evidence="1">Endoplasmic reticulum membrane</location>
        <topology evidence="1">Single-pass type IV membrane protein</topology>
    </subcellularLocation>
</comment>
<evidence type="ECO:0000256" key="7">
    <source>
        <dbReference type="ARBA" id="ARBA00023006"/>
    </source>
</evidence>
<dbReference type="GO" id="GO:0008198">
    <property type="term" value="F:ferrous iron binding"/>
    <property type="evidence" value="ECO:0007669"/>
    <property type="project" value="TreeGrafter"/>
</dbReference>
<dbReference type="AlphaFoldDB" id="A0A2T7PDQ5"/>
<name>A0A2T7PDQ5_POMCA</name>
<feature type="compositionally biased region" description="Basic and acidic residues" evidence="10">
    <location>
        <begin position="335"/>
        <end position="348"/>
    </location>
</feature>
<dbReference type="InterPro" id="IPR036869">
    <property type="entry name" value="J_dom_sf"/>
</dbReference>
<feature type="region of interest" description="Disordered" evidence="10">
    <location>
        <begin position="329"/>
        <end position="348"/>
    </location>
</feature>
<evidence type="ECO:0000313" key="15">
    <source>
        <dbReference type="Proteomes" id="UP000245119"/>
    </source>
</evidence>
<dbReference type="EMBL" id="PZQS01000004">
    <property type="protein sequence ID" value="PVD31555.1"/>
    <property type="molecule type" value="Genomic_DNA"/>
</dbReference>
<evidence type="ECO:0000256" key="3">
    <source>
        <dbReference type="ARBA" id="ARBA00020921"/>
    </source>
</evidence>
<evidence type="ECO:0000256" key="1">
    <source>
        <dbReference type="ARBA" id="ARBA00004163"/>
    </source>
</evidence>
<evidence type="ECO:0000259" key="12">
    <source>
        <dbReference type="PROSITE" id="PS51074"/>
    </source>
</evidence>
<keyword evidence="15" id="KW-1185">Reference proteome</keyword>
<dbReference type="Gene3D" id="3.10.660.10">
    <property type="entry name" value="DPH Zinc finger"/>
    <property type="match status" value="1"/>
</dbReference>
<dbReference type="SMART" id="SM00271">
    <property type="entry name" value="DnaJ"/>
    <property type="match status" value="1"/>
</dbReference>
<protein>
    <recommendedName>
        <fullName evidence="3">DnaJ homolog subfamily C member 16</fullName>
    </recommendedName>
    <alternativeName>
        <fullName evidence="9">Endoplasmic reticulum DNA J domain-containing protein 8</fullName>
    </alternativeName>
</protein>
<evidence type="ECO:0000256" key="2">
    <source>
        <dbReference type="ARBA" id="ARBA00006169"/>
    </source>
</evidence>
<dbReference type="GO" id="GO:0006914">
    <property type="term" value="P:autophagy"/>
    <property type="evidence" value="ECO:0007669"/>
    <property type="project" value="UniProtKB-KW"/>
</dbReference>
<dbReference type="PROSITE" id="PS51352">
    <property type="entry name" value="THIOREDOXIN_2"/>
    <property type="match status" value="1"/>
</dbReference>
<dbReference type="PROSITE" id="PS50076">
    <property type="entry name" value="DNAJ_2"/>
    <property type="match status" value="1"/>
</dbReference>
<dbReference type="PRINTS" id="PR00625">
    <property type="entry name" value="JDOMAIN"/>
</dbReference>
<dbReference type="Pfam" id="PF00226">
    <property type="entry name" value="DnaJ"/>
    <property type="match status" value="1"/>
</dbReference>
<dbReference type="OrthoDB" id="20229at2759"/>
<organism evidence="14 15">
    <name type="scientific">Pomacea canaliculata</name>
    <name type="common">Golden apple snail</name>
    <dbReference type="NCBI Taxonomy" id="400727"/>
    <lineage>
        <taxon>Eukaryota</taxon>
        <taxon>Metazoa</taxon>
        <taxon>Spiralia</taxon>
        <taxon>Lophotrochozoa</taxon>
        <taxon>Mollusca</taxon>
        <taxon>Gastropoda</taxon>
        <taxon>Caenogastropoda</taxon>
        <taxon>Architaenioglossa</taxon>
        <taxon>Ampullarioidea</taxon>
        <taxon>Ampullariidae</taxon>
        <taxon>Pomacea</taxon>
    </lineage>
</organism>
<keyword evidence="5" id="KW-0862">Zinc</keyword>
<sequence>MENLYDILECDPSVSQEEVKRCYVNLVLKFHPDKSRSEDSAAFIKLKRAWDVLGNPVLRREYDARWKERCLVQDLPVQEEVEFSEFELIESCCSYCYPCRCGGDFILSEAEAKFHYDIVCCEICSLTVRVLYTDAGAASDSADPCMDVNLASYLTTACTFGKALNFILFFKQSIALGIVYVCLCLLHFVFLPQPVYEGPEKIVYFRGPNLQEELERDKRITWLVSFYAAWSPQCLTFAPIFSELSAEYGLDNLKFGKMDVSRYQQVADKFGINTSTWSKQLPTVILFQEGKEKIRRPVSTKKTTLKFPFTKENVVRDFELNEVYGQCKKNPLPSRRKDKDMTEAKKEN</sequence>
<evidence type="ECO:0000256" key="10">
    <source>
        <dbReference type="SAM" id="MobiDB-lite"/>
    </source>
</evidence>
<evidence type="ECO:0000259" key="11">
    <source>
        <dbReference type="PROSITE" id="PS50076"/>
    </source>
</evidence>
<dbReference type="GO" id="GO:0001671">
    <property type="term" value="F:ATPase activator activity"/>
    <property type="evidence" value="ECO:0007669"/>
    <property type="project" value="TreeGrafter"/>
</dbReference>
<dbReference type="InterPro" id="IPR018253">
    <property type="entry name" value="DnaJ_domain_CS"/>
</dbReference>
<dbReference type="SUPFAM" id="SSF46565">
    <property type="entry name" value="Chaperone J-domain"/>
    <property type="match status" value="1"/>
</dbReference>
<evidence type="ECO:0000256" key="8">
    <source>
        <dbReference type="ARBA" id="ARBA00035002"/>
    </source>
</evidence>
<dbReference type="InterPro" id="IPR013766">
    <property type="entry name" value="Thioredoxin_domain"/>
</dbReference>
<dbReference type="PROSITE" id="PS00636">
    <property type="entry name" value="DNAJ_1"/>
    <property type="match status" value="1"/>
</dbReference>
<dbReference type="Pfam" id="PF00085">
    <property type="entry name" value="Thioredoxin"/>
    <property type="match status" value="1"/>
</dbReference>
<dbReference type="InterPro" id="IPR001623">
    <property type="entry name" value="DnaJ_domain"/>
</dbReference>
<keyword evidence="4" id="KW-0479">Metal-binding</keyword>
<dbReference type="SUPFAM" id="SSF52833">
    <property type="entry name" value="Thioredoxin-like"/>
    <property type="match status" value="1"/>
</dbReference>
<dbReference type="InterPro" id="IPR036671">
    <property type="entry name" value="DPH_MB_sf"/>
</dbReference>
<dbReference type="InterPro" id="IPR007872">
    <property type="entry name" value="DPH_MB_dom"/>
</dbReference>
<dbReference type="CDD" id="cd06257">
    <property type="entry name" value="DnaJ"/>
    <property type="match status" value="1"/>
</dbReference>
<evidence type="ECO:0000256" key="9">
    <source>
        <dbReference type="ARBA" id="ARBA00035043"/>
    </source>
</evidence>